<dbReference type="GO" id="GO:0043565">
    <property type="term" value="F:sequence-specific DNA binding"/>
    <property type="evidence" value="ECO:0007669"/>
    <property type="project" value="TreeGrafter"/>
</dbReference>
<dbReference type="AlphaFoldDB" id="A0A0H3Y8T1"/>
<feature type="domain" description="BHLH" evidence="6">
    <location>
        <begin position="155"/>
        <end position="204"/>
    </location>
</feature>
<dbReference type="Gene3D" id="4.10.280.10">
    <property type="entry name" value="Helix-loop-helix DNA-binding domain"/>
    <property type="match status" value="1"/>
</dbReference>
<feature type="region of interest" description="Disordered" evidence="5">
    <location>
        <begin position="67"/>
        <end position="89"/>
    </location>
</feature>
<evidence type="ECO:0000256" key="4">
    <source>
        <dbReference type="ARBA" id="ARBA00023242"/>
    </source>
</evidence>
<keyword evidence="3" id="KW-0804">Transcription</keyword>
<dbReference type="PANTHER" id="PTHR31945:SF15">
    <property type="entry name" value="TRANSCRIPTION FACTOR BHLH61-RELATED"/>
    <property type="match status" value="1"/>
</dbReference>
<dbReference type="GO" id="GO:0003700">
    <property type="term" value="F:DNA-binding transcription factor activity"/>
    <property type="evidence" value="ECO:0007669"/>
    <property type="project" value="TreeGrafter"/>
</dbReference>
<proteinExistence type="evidence at transcript level"/>
<evidence type="ECO:0000256" key="2">
    <source>
        <dbReference type="ARBA" id="ARBA00023015"/>
    </source>
</evidence>
<evidence type="ECO:0000256" key="1">
    <source>
        <dbReference type="ARBA" id="ARBA00004123"/>
    </source>
</evidence>
<evidence type="ECO:0000259" key="6">
    <source>
        <dbReference type="PROSITE" id="PS50888"/>
    </source>
</evidence>
<keyword evidence="2" id="KW-0805">Transcription regulation</keyword>
<evidence type="ECO:0000313" key="7">
    <source>
        <dbReference type="EMBL" id="AKN09560.1"/>
    </source>
</evidence>
<reference evidence="7" key="1">
    <citation type="submission" date="2014-12" db="EMBL/GenBank/DDBJ databases">
        <title>Genome-wide characterization and analysis of bHLH transcription factors related to tanshinones biosynthesis in Salvia miltiorrhiza.</title>
        <authorList>
            <person name="Zhang X."/>
            <person name="Song J."/>
        </authorList>
    </citation>
    <scope>NUCLEOTIDE SEQUENCE</scope>
</reference>
<feature type="compositionally biased region" description="Polar residues" evidence="5">
    <location>
        <begin position="73"/>
        <end position="89"/>
    </location>
</feature>
<comment type="subcellular location">
    <subcellularLocation>
        <location evidence="1">Nucleus</location>
    </subcellularLocation>
</comment>
<dbReference type="InterPro" id="IPR051358">
    <property type="entry name" value="TF_AMS/ICE1/BHLH6-like"/>
</dbReference>
<evidence type="ECO:0000256" key="3">
    <source>
        <dbReference type="ARBA" id="ARBA00023163"/>
    </source>
</evidence>
<dbReference type="Pfam" id="PF22754">
    <property type="entry name" value="bHLH-TF_ACT-like_plant"/>
    <property type="match status" value="1"/>
</dbReference>
<sequence length="327" mass="36863">MELYSKEHQGLLEELLGLREMEQYNTHNQEFNTSWNILEDVSIPTSTCFQDFYLPIDQTLHYSAPFGDGLSPPSDSSNTRINSQTLPYSTVAPQPQDYYCNAFSILHDEDAAVFGNGFRDLDIGAPLKAEPGLPAFDMGFSHQSERKSKMKKLNGQPSKNLMAERRRRKRLNDRLSMLRSVVPKISKMDRTSILGDTIDYMKELLQSINNLQEEMNLGGNELELLSIFKNAKPEEMLIRNSPKFEVERRESETRIGICCGGKPGLLLSTVTTLEALGIDIQHCVISCFNDFAMQASCSEDLKQRAVLDAEDIKQALFRNAGYGGKCL</sequence>
<protein>
    <submittedName>
        <fullName evidence="7">Basic helix-loop-helix transcription factor</fullName>
    </submittedName>
</protein>
<organism evidence="7">
    <name type="scientific">Salvia miltiorrhiza</name>
    <name type="common">Chinese sage</name>
    <dbReference type="NCBI Taxonomy" id="226208"/>
    <lineage>
        <taxon>Eukaryota</taxon>
        <taxon>Viridiplantae</taxon>
        <taxon>Streptophyta</taxon>
        <taxon>Embryophyta</taxon>
        <taxon>Tracheophyta</taxon>
        <taxon>Spermatophyta</taxon>
        <taxon>Magnoliopsida</taxon>
        <taxon>eudicotyledons</taxon>
        <taxon>Gunneridae</taxon>
        <taxon>Pentapetalae</taxon>
        <taxon>asterids</taxon>
        <taxon>lamiids</taxon>
        <taxon>Lamiales</taxon>
        <taxon>Lamiaceae</taxon>
        <taxon>Nepetoideae</taxon>
        <taxon>Mentheae</taxon>
        <taxon>Salviinae</taxon>
        <taxon>Salvia</taxon>
        <taxon>Salvia incertae sedis</taxon>
    </lineage>
</organism>
<accession>A0A0H3Y8T1</accession>
<dbReference type="GO" id="GO:0046983">
    <property type="term" value="F:protein dimerization activity"/>
    <property type="evidence" value="ECO:0007669"/>
    <property type="project" value="InterPro"/>
</dbReference>
<dbReference type="SMART" id="SM00353">
    <property type="entry name" value="HLH"/>
    <property type="match status" value="1"/>
</dbReference>
<dbReference type="PROSITE" id="PS50888">
    <property type="entry name" value="BHLH"/>
    <property type="match status" value="1"/>
</dbReference>
<dbReference type="GO" id="GO:0005634">
    <property type="term" value="C:nucleus"/>
    <property type="evidence" value="ECO:0007669"/>
    <property type="project" value="UniProtKB-SubCell"/>
</dbReference>
<dbReference type="CDD" id="cd04873">
    <property type="entry name" value="ACT_UUR-ACR-like"/>
    <property type="match status" value="1"/>
</dbReference>
<dbReference type="SUPFAM" id="SSF47459">
    <property type="entry name" value="HLH, helix-loop-helix DNA-binding domain"/>
    <property type="match status" value="1"/>
</dbReference>
<dbReference type="InterPro" id="IPR011598">
    <property type="entry name" value="bHLH_dom"/>
</dbReference>
<dbReference type="PANTHER" id="PTHR31945">
    <property type="entry name" value="TRANSCRIPTION FACTOR SCREAM2-RELATED"/>
    <property type="match status" value="1"/>
</dbReference>
<evidence type="ECO:0000256" key="5">
    <source>
        <dbReference type="SAM" id="MobiDB-lite"/>
    </source>
</evidence>
<name>A0A0H3Y8T1_SALMI</name>
<dbReference type="EMBL" id="KP257458">
    <property type="protein sequence ID" value="AKN09560.1"/>
    <property type="molecule type" value="mRNA"/>
</dbReference>
<dbReference type="InterPro" id="IPR054502">
    <property type="entry name" value="bHLH-TF_ACT-like_plant"/>
</dbReference>
<dbReference type="InterPro" id="IPR036638">
    <property type="entry name" value="HLH_DNA-bd_sf"/>
</dbReference>
<dbReference type="Pfam" id="PF00010">
    <property type="entry name" value="HLH"/>
    <property type="match status" value="1"/>
</dbReference>
<keyword evidence="4" id="KW-0539">Nucleus</keyword>